<accession>A9WUV4</accession>
<dbReference type="HOGENOM" id="CLU_010194_2_10_11"/>
<sequence>MDQQNGQNGSAAGNLPGEGARRALVTGASTGIGEATARALASQGWTVFAVARRLDRLEKLAAETGVVPLAVDITNDAEVVDLLATISAAGGIDTLIDIAGGARGADRVGAGNSADWDWMFRTNVLGTLNLIKAFLPMLRQGRKGTVLNLTSTAALVAYEGGAGYNAAKFGQRAMTQALRLEEAEHNLRVIEVLPGMVQTEEFALNRLSGDAEAAQKVYQGVTAPLVAEDVAEVVRFAVSLPHHVNLDEIVMRPVAQAAAHKVIRES</sequence>
<evidence type="ECO:0000256" key="3">
    <source>
        <dbReference type="RuleBase" id="RU000363"/>
    </source>
</evidence>
<evidence type="ECO:0000313" key="4">
    <source>
        <dbReference type="EMBL" id="ABY24975.1"/>
    </source>
</evidence>
<dbReference type="PANTHER" id="PTHR42901:SF1">
    <property type="entry name" value="ALCOHOL DEHYDROGENASE"/>
    <property type="match status" value="1"/>
</dbReference>
<dbReference type="RefSeq" id="WP_012246615.1">
    <property type="nucleotide sequence ID" value="NC_010168.1"/>
</dbReference>
<comment type="similarity">
    <text evidence="1 3">Belongs to the short-chain dehydrogenases/reductases (SDR) family.</text>
</comment>
<reference evidence="5" key="1">
    <citation type="journal article" date="2008" name="J. Bacteriol.">
        <title>Genome sequence of the fish pathogen Renibacterium salmoninarum suggests reductive evolution away from an environmental Arthrobacter ancestor.</title>
        <authorList>
            <person name="Wiens G.D."/>
            <person name="Rockey D.D."/>
            <person name="Wu Z."/>
            <person name="Chang J."/>
            <person name="Levy R."/>
            <person name="Crane S."/>
            <person name="Chen D.S."/>
            <person name="Capri G.R."/>
            <person name="Burnett J.R."/>
            <person name="Sudheesh P.S."/>
            <person name="Schipma M.J."/>
            <person name="Burd H."/>
            <person name="Bhattacharyya A."/>
            <person name="Rhodes L.D."/>
            <person name="Kaul R."/>
            <person name="Strom M.S."/>
        </authorList>
    </citation>
    <scope>NUCLEOTIDE SEQUENCE [LARGE SCALE GENOMIC DNA]</scope>
    <source>
        <strain evidence="5">ATCC 33209 / DSM 20767 / JCM 11484 / NBRC 15589 / NCIMB 2235</strain>
    </source>
</reference>
<dbReference type="Proteomes" id="UP000002007">
    <property type="component" value="Chromosome"/>
</dbReference>
<dbReference type="eggNOG" id="COG4221">
    <property type="taxonomic scope" value="Bacteria"/>
</dbReference>
<keyword evidence="2" id="KW-0560">Oxidoreductase</keyword>
<dbReference type="PRINTS" id="PR00081">
    <property type="entry name" value="GDHRDH"/>
</dbReference>
<dbReference type="SUPFAM" id="SSF51735">
    <property type="entry name" value="NAD(P)-binding Rossmann-fold domains"/>
    <property type="match status" value="1"/>
</dbReference>
<dbReference type="InterPro" id="IPR002347">
    <property type="entry name" value="SDR_fam"/>
</dbReference>
<dbReference type="FunFam" id="3.40.50.720:FF:000047">
    <property type="entry name" value="NADP-dependent L-serine/L-allo-threonine dehydrogenase"/>
    <property type="match status" value="1"/>
</dbReference>
<evidence type="ECO:0000256" key="2">
    <source>
        <dbReference type="ARBA" id="ARBA00023002"/>
    </source>
</evidence>
<name>A9WUV4_RENSM</name>
<dbReference type="PRINTS" id="PR00080">
    <property type="entry name" value="SDRFAMILY"/>
</dbReference>
<evidence type="ECO:0000313" key="5">
    <source>
        <dbReference type="Proteomes" id="UP000002007"/>
    </source>
</evidence>
<gene>
    <name evidence="4" type="ordered locus">RSal33209_3259</name>
</gene>
<evidence type="ECO:0000256" key="1">
    <source>
        <dbReference type="ARBA" id="ARBA00006484"/>
    </source>
</evidence>
<dbReference type="InterPro" id="IPR036291">
    <property type="entry name" value="NAD(P)-bd_dom_sf"/>
</dbReference>
<dbReference type="Gene3D" id="3.40.50.720">
    <property type="entry name" value="NAD(P)-binding Rossmann-like Domain"/>
    <property type="match status" value="1"/>
</dbReference>
<proteinExistence type="inferred from homology"/>
<dbReference type="Pfam" id="PF00106">
    <property type="entry name" value="adh_short"/>
    <property type="match status" value="1"/>
</dbReference>
<dbReference type="EMBL" id="CP000910">
    <property type="protein sequence ID" value="ABY24975.1"/>
    <property type="molecule type" value="Genomic_DNA"/>
</dbReference>
<dbReference type="PANTHER" id="PTHR42901">
    <property type="entry name" value="ALCOHOL DEHYDROGENASE"/>
    <property type="match status" value="1"/>
</dbReference>
<dbReference type="KEGG" id="rsa:RSal33209_3259"/>
<dbReference type="GO" id="GO:0016616">
    <property type="term" value="F:oxidoreductase activity, acting on the CH-OH group of donors, NAD or NADP as acceptor"/>
    <property type="evidence" value="ECO:0007669"/>
    <property type="project" value="UniProtKB-ARBA"/>
</dbReference>
<organism evidence="4 5">
    <name type="scientific">Renibacterium salmoninarum (strain ATCC 33209 / DSM 20767 / JCM 11484 / NBRC 15589 / NCIMB 2235)</name>
    <dbReference type="NCBI Taxonomy" id="288705"/>
    <lineage>
        <taxon>Bacteria</taxon>
        <taxon>Bacillati</taxon>
        <taxon>Actinomycetota</taxon>
        <taxon>Actinomycetes</taxon>
        <taxon>Micrococcales</taxon>
        <taxon>Micrococcaceae</taxon>
        <taxon>Renibacterium</taxon>
    </lineage>
</organism>
<keyword evidence="5" id="KW-1185">Reference proteome</keyword>
<dbReference type="AlphaFoldDB" id="A9WUV4"/>
<protein>
    <submittedName>
        <fullName evidence="4">Short chain dehydrogenase</fullName>
    </submittedName>
</protein>
<dbReference type="STRING" id="288705.RSal33209_3259"/>